<keyword evidence="2" id="KW-0732">Signal</keyword>
<evidence type="ECO:0000313" key="4">
    <source>
        <dbReference type="Proteomes" id="UP000250266"/>
    </source>
</evidence>
<evidence type="ECO:0000313" key="3">
    <source>
        <dbReference type="EMBL" id="OCK81880.1"/>
    </source>
</evidence>
<feature type="signal peptide" evidence="2">
    <location>
        <begin position="1"/>
        <end position="25"/>
    </location>
</feature>
<gene>
    <name evidence="3" type="ORF">K432DRAFT_391742</name>
</gene>
<organism evidence="3 4">
    <name type="scientific">Lepidopterella palustris CBS 459.81</name>
    <dbReference type="NCBI Taxonomy" id="1314670"/>
    <lineage>
        <taxon>Eukaryota</taxon>
        <taxon>Fungi</taxon>
        <taxon>Dikarya</taxon>
        <taxon>Ascomycota</taxon>
        <taxon>Pezizomycotina</taxon>
        <taxon>Dothideomycetes</taxon>
        <taxon>Pleosporomycetidae</taxon>
        <taxon>Mytilinidiales</taxon>
        <taxon>Argynnaceae</taxon>
        <taxon>Lepidopterella</taxon>
    </lineage>
</organism>
<proteinExistence type="predicted"/>
<dbReference type="EMBL" id="KV744905">
    <property type="protein sequence ID" value="OCK81880.1"/>
    <property type="molecule type" value="Genomic_DNA"/>
</dbReference>
<evidence type="ECO:0008006" key="5">
    <source>
        <dbReference type="Google" id="ProtNLM"/>
    </source>
</evidence>
<feature type="region of interest" description="Disordered" evidence="1">
    <location>
        <begin position="26"/>
        <end position="73"/>
    </location>
</feature>
<accession>A0A8E2ED71</accession>
<dbReference type="OrthoDB" id="5599095at2759"/>
<protein>
    <recommendedName>
        <fullName evidence="5">Secreted protein</fullName>
    </recommendedName>
</protein>
<keyword evidence="4" id="KW-1185">Reference proteome</keyword>
<evidence type="ECO:0000256" key="2">
    <source>
        <dbReference type="SAM" id="SignalP"/>
    </source>
</evidence>
<sequence>MSARHWHSWLSGCILASGSAQTSVAMKEQQQAQATRVKGRESECANSPWTKHQAPSTKHQAPSTKHPVPRSLDRGQYPAAALILAGARRCGDAGTSTSTPLLRCEGKEMWLFSARSASPDCSGRGLGD</sequence>
<name>A0A8E2ED71_9PEZI</name>
<feature type="chain" id="PRO_5034122975" description="Secreted protein" evidence="2">
    <location>
        <begin position="26"/>
        <end position="128"/>
    </location>
</feature>
<reference evidence="3 4" key="1">
    <citation type="journal article" date="2016" name="Nat. Commun.">
        <title>Ectomycorrhizal ecology is imprinted in the genome of the dominant symbiotic fungus Cenococcum geophilum.</title>
        <authorList>
            <consortium name="DOE Joint Genome Institute"/>
            <person name="Peter M."/>
            <person name="Kohler A."/>
            <person name="Ohm R.A."/>
            <person name="Kuo A."/>
            <person name="Krutzmann J."/>
            <person name="Morin E."/>
            <person name="Arend M."/>
            <person name="Barry K.W."/>
            <person name="Binder M."/>
            <person name="Choi C."/>
            <person name="Clum A."/>
            <person name="Copeland A."/>
            <person name="Grisel N."/>
            <person name="Haridas S."/>
            <person name="Kipfer T."/>
            <person name="LaButti K."/>
            <person name="Lindquist E."/>
            <person name="Lipzen A."/>
            <person name="Maire R."/>
            <person name="Meier B."/>
            <person name="Mihaltcheva S."/>
            <person name="Molinier V."/>
            <person name="Murat C."/>
            <person name="Poggeler S."/>
            <person name="Quandt C.A."/>
            <person name="Sperisen C."/>
            <person name="Tritt A."/>
            <person name="Tisserant E."/>
            <person name="Crous P.W."/>
            <person name="Henrissat B."/>
            <person name="Nehls U."/>
            <person name="Egli S."/>
            <person name="Spatafora J.W."/>
            <person name="Grigoriev I.V."/>
            <person name="Martin F.M."/>
        </authorList>
    </citation>
    <scope>NUCLEOTIDE SEQUENCE [LARGE SCALE GENOMIC DNA]</scope>
    <source>
        <strain evidence="3 4">CBS 459.81</strain>
    </source>
</reference>
<dbReference type="AlphaFoldDB" id="A0A8E2ED71"/>
<dbReference type="Proteomes" id="UP000250266">
    <property type="component" value="Unassembled WGS sequence"/>
</dbReference>
<evidence type="ECO:0000256" key="1">
    <source>
        <dbReference type="SAM" id="MobiDB-lite"/>
    </source>
</evidence>
<feature type="compositionally biased region" description="Polar residues" evidence="1">
    <location>
        <begin position="44"/>
        <end position="63"/>
    </location>
</feature>